<evidence type="ECO:0000313" key="1">
    <source>
        <dbReference type="EMBL" id="KAK7484132.1"/>
    </source>
</evidence>
<evidence type="ECO:0000313" key="2">
    <source>
        <dbReference type="Proteomes" id="UP001519460"/>
    </source>
</evidence>
<protein>
    <submittedName>
        <fullName evidence="1">Uncharacterized protein</fullName>
    </submittedName>
</protein>
<accession>A0ABD0KAN7</accession>
<organism evidence="1 2">
    <name type="scientific">Batillaria attramentaria</name>
    <dbReference type="NCBI Taxonomy" id="370345"/>
    <lineage>
        <taxon>Eukaryota</taxon>
        <taxon>Metazoa</taxon>
        <taxon>Spiralia</taxon>
        <taxon>Lophotrochozoa</taxon>
        <taxon>Mollusca</taxon>
        <taxon>Gastropoda</taxon>
        <taxon>Caenogastropoda</taxon>
        <taxon>Sorbeoconcha</taxon>
        <taxon>Cerithioidea</taxon>
        <taxon>Batillariidae</taxon>
        <taxon>Batillaria</taxon>
    </lineage>
</organism>
<keyword evidence="2" id="KW-1185">Reference proteome</keyword>
<gene>
    <name evidence="1" type="ORF">BaRGS_00024621</name>
</gene>
<sequence>GAKEWVYEKTQAPVVEDLKNVNTGSGFAEIRYSMLVKEKPKCFSFCQYKEWVYEKTQAPVVEDLKSVNTGGSGFAEIRYSMLVKEKPKCFSFCQYK</sequence>
<dbReference type="AlphaFoldDB" id="A0ABD0KAN7"/>
<dbReference type="EMBL" id="JACVVK020000215">
    <property type="protein sequence ID" value="KAK7484132.1"/>
    <property type="molecule type" value="Genomic_DNA"/>
</dbReference>
<comment type="caution">
    <text evidence="1">The sequence shown here is derived from an EMBL/GenBank/DDBJ whole genome shotgun (WGS) entry which is preliminary data.</text>
</comment>
<name>A0ABD0KAN7_9CAEN</name>
<proteinExistence type="predicted"/>
<feature type="non-terminal residue" evidence="1">
    <location>
        <position position="1"/>
    </location>
</feature>
<dbReference type="Proteomes" id="UP001519460">
    <property type="component" value="Unassembled WGS sequence"/>
</dbReference>
<reference evidence="1 2" key="1">
    <citation type="journal article" date="2023" name="Sci. Data">
        <title>Genome assembly of the Korean intertidal mud-creeper Batillaria attramentaria.</title>
        <authorList>
            <person name="Patra A.K."/>
            <person name="Ho P.T."/>
            <person name="Jun S."/>
            <person name="Lee S.J."/>
            <person name="Kim Y."/>
            <person name="Won Y.J."/>
        </authorList>
    </citation>
    <scope>NUCLEOTIDE SEQUENCE [LARGE SCALE GENOMIC DNA]</scope>
    <source>
        <strain evidence="1">Wonlab-2016</strain>
    </source>
</reference>